<evidence type="ECO:0000256" key="3">
    <source>
        <dbReference type="ARBA" id="ARBA00022630"/>
    </source>
</evidence>
<organism evidence="7 8">
    <name type="scientific">Celeribacter baekdonensis</name>
    <dbReference type="NCBI Taxonomy" id="875171"/>
    <lineage>
        <taxon>Bacteria</taxon>
        <taxon>Pseudomonadati</taxon>
        <taxon>Pseudomonadota</taxon>
        <taxon>Alphaproteobacteria</taxon>
        <taxon>Rhodobacterales</taxon>
        <taxon>Roseobacteraceae</taxon>
        <taxon>Celeribacter</taxon>
    </lineage>
</organism>
<evidence type="ECO:0000256" key="5">
    <source>
        <dbReference type="PIRSR" id="PIRSR000137-2"/>
    </source>
</evidence>
<feature type="binding site" evidence="5">
    <location>
        <position position="96"/>
    </location>
    <ligand>
        <name>FAD</name>
        <dbReference type="ChEBI" id="CHEBI:57692"/>
    </ligand>
</feature>
<proteinExistence type="inferred from homology"/>
<dbReference type="PANTHER" id="PTHR11552:SF147">
    <property type="entry name" value="CHOLINE DEHYDROGENASE, MITOCHONDRIAL"/>
    <property type="match status" value="1"/>
</dbReference>
<feature type="binding site" evidence="5">
    <location>
        <position position="457"/>
    </location>
    <ligand>
        <name>substrate</name>
    </ligand>
</feature>
<dbReference type="InterPro" id="IPR036188">
    <property type="entry name" value="FAD/NAD-bd_sf"/>
</dbReference>
<evidence type="ECO:0000256" key="4">
    <source>
        <dbReference type="ARBA" id="ARBA00022827"/>
    </source>
</evidence>
<dbReference type="InterPro" id="IPR000172">
    <property type="entry name" value="GMC_OxRdtase_N"/>
</dbReference>
<evidence type="ECO:0000313" key="8">
    <source>
        <dbReference type="Proteomes" id="UP000182284"/>
    </source>
</evidence>
<dbReference type="AlphaFoldDB" id="A0A1G7U118"/>
<comment type="similarity">
    <text evidence="2">Belongs to the GMC oxidoreductase family.</text>
</comment>
<dbReference type="InterPro" id="IPR012132">
    <property type="entry name" value="GMC_OxRdtase"/>
</dbReference>
<dbReference type="SUPFAM" id="SSF54373">
    <property type="entry name" value="FAD-linked reductases, C-terminal domain"/>
    <property type="match status" value="1"/>
</dbReference>
<dbReference type="OrthoDB" id="9785276at2"/>
<dbReference type="InterPro" id="IPR007867">
    <property type="entry name" value="GMC_OxRtase_C"/>
</dbReference>
<reference evidence="7 8" key="1">
    <citation type="submission" date="2016-10" db="EMBL/GenBank/DDBJ databases">
        <authorList>
            <person name="de Groot N.N."/>
        </authorList>
    </citation>
    <scope>NUCLEOTIDE SEQUENCE [LARGE SCALE GENOMIC DNA]</scope>
    <source>
        <strain evidence="7 8">DSM 27375</strain>
    </source>
</reference>
<keyword evidence="3" id="KW-0285">Flavoprotein</keyword>
<evidence type="ECO:0000313" key="7">
    <source>
        <dbReference type="EMBL" id="SDG41108.1"/>
    </source>
</evidence>
<dbReference type="GO" id="GO:0050660">
    <property type="term" value="F:flavin adenine dinucleotide binding"/>
    <property type="evidence" value="ECO:0007669"/>
    <property type="project" value="InterPro"/>
</dbReference>
<dbReference type="PANTHER" id="PTHR11552">
    <property type="entry name" value="GLUCOSE-METHANOL-CHOLINE GMC OXIDOREDUCTASE"/>
    <property type="match status" value="1"/>
</dbReference>
<evidence type="ECO:0000256" key="2">
    <source>
        <dbReference type="ARBA" id="ARBA00010790"/>
    </source>
</evidence>
<protein>
    <submittedName>
        <fullName evidence="7">Choline dehydrogenase</fullName>
    </submittedName>
</protein>
<dbReference type="GO" id="GO:0016614">
    <property type="term" value="F:oxidoreductase activity, acting on CH-OH group of donors"/>
    <property type="evidence" value="ECO:0007669"/>
    <property type="project" value="InterPro"/>
</dbReference>
<dbReference type="RefSeq" id="WP_074647292.1">
    <property type="nucleotide sequence ID" value="NZ_FNBL01000019.1"/>
</dbReference>
<evidence type="ECO:0000256" key="1">
    <source>
        <dbReference type="ARBA" id="ARBA00001974"/>
    </source>
</evidence>
<dbReference type="SUPFAM" id="SSF51905">
    <property type="entry name" value="FAD/NAD(P)-binding domain"/>
    <property type="match status" value="1"/>
</dbReference>
<comment type="cofactor">
    <cofactor evidence="1 5">
        <name>FAD</name>
        <dbReference type="ChEBI" id="CHEBI:57692"/>
    </cofactor>
</comment>
<dbReference type="Proteomes" id="UP000182284">
    <property type="component" value="Unassembled WGS sequence"/>
</dbReference>
<sequence>MNAHTYPQLTADLNGKTFDYIICGAGSAGCVIAARLSEDPAVSVLLVEAGHGDTPDMVSTPLRVIDIWFSDYDWGFSTVPQKHAGNRQVYWPRGKVMGGCSSMNGMIYVRGHQADYDAWALQGNYGWDWKSVLPYFKKIEDFEGGADDYRATGGPLRVIKEYEPHPVMAALVKAGVEAGIPYNEDYNGETTDGISRIQFNIKEGTRASTAAGYIDPIHNRPNLTVMSGARAEKVLITDGVVTGVQLATASGSVTLNAAKEVVLSAGTLESPKILMLSGIGPKEHLAEHGIDCISDLPGVGQNLHDHTFLPMVYESKPDYPFPTNPTLPPMQVHMFTRSHPDMAVPDLQPLFFSVPAYAPGQEGPMNAFTLHAAGIRPTSRGEMRLTGASIDDPVALDPNLLSTQYDVDCLVTSMKQIRDLTSQPALKDWVTREVYPGPDVQTDEALAEYARAFVGSYHHQVGTCAMGTSALSVVDPELRVYGVKGLRVADASVMPAVPSGNTNAPAIMIGEKCADLIKFNVCASV</sequence>
<accession>A0A1G7U118</accession>
<feature type="domain" description="Glucose-methanol-choline oxidoreductase N-terminal" evidence="6">
    <location>
        <begin position="266"/>
        <end position="280"/>
    </location>
</feature>
<keyword evidence="4 5" id="KW-0274">FAD</keyword>
<gene>
    <name evidence="7" type="ORF">SAMN04488117_11943</name>
</gene>
<name>A0A1G7U118_9RHOB</name>
<evidence type="ECO:0000259" key="6">
    <source>
        <dbReference type="PROSITE" id="PS00624"/>
    </source>
</evidence>
<dbReference type="EMBL" id="FNBL01000019">
    <property type="protein sequence ID" value="SDG41108.1"/>
    <property type="molecule type" value="Genomic_DNA"/>
</dbReference>
<dbReference type="PIRSF" id="PIRSF000137">
    <property type="entry name" value="Alcohol_oxidase"/>
    <property type="match status" value="1"/>
</dbReference>
<dbReference type="Gene3D" id="3.30.560.10">
    <property type="entry name" value="Glucose Oxidase, domain 3"/>
    <property type="match status" value="1"/>
</dbReference>
<dbReference type="Pfam" id="PF00732">
    <property type="entry name" value="GMC_oxred_N"/>
    <property type="match status" value="1"/>
</dbReference>
<dbReference type="PROSITE" id="PS00624">
    <property type="entry name" value="GMC_OXRED_2"/>
    <property type="match status" value="1"/>
</dbReference>
<dbReference type="Pfam" id="PF05199">
    <property type="entry name" value="GMC_oxred_C"/>
    <property type="match status" value="1"/>
</dbReference>
<dbReference type="Gene3D" id="3.50.50.60">
    <property type="entry name" value="FAD/NAD(P)-binding domain"/>
    <property type="match status" value="1"/>
</dbReference>